<evidence type="ECO:0008006" key="4">
    <source>
        <dbReference type="Google" id="ProtNLM"/>
    </source>
</evidence>
<name>A0A941ISM0_9ACTN</name>
<evidence type="ECO:0000313" key="3">
    <source>
        <dbReference type="Proteomes" id="UP000675781"/>
    </source>
</evidence>
<dbReference type="CDD" id="cd13426">
    <property type="entry name" value="Peptidase_G1"/>
    <property type="match status" value="1"/>
</dbReference>
<organism evidence="2 3">
    <name type="scientific">Actinospica durhamensis</name>
    <dbReference type="NCBI Taxonomy" id="1508375"/>
    <lineage>
        <taxon>Bacteria</taxon>
        <taxon>Bacillati</taxon>
        <taxon>Actinomycetota</taxon>
        <taxon>Actinomycetes</taxon>
        <taxon>Catenulisporales</taxon>
        <taxon>Actinospicaceae</taxon>
        <taxon>Actinospica</taxon>
    </lineage>
</organism>
<evidence type="ECO:0000256" key="1">
    <source>
        <dbReference type="SAM" id="SignalP"/>
    </source>
</evidence>
<dbReference type="SUPFAM" id="SSF49899">
    <property type="entry name" value="Concanavalin A-like lectins/glucanases"/>
    <property type="match status" value="1"/>
</dbReference>
<proteinExistence type="predicted"/>
<dbReference type="EMBL" id="JAGSOG010000314">
    <property type="protein sequence ID" value="MBR7838664.1"/>
    <property type="molecule type" value="Genomic_DNA"/>
</dbReference>
<comment type="caution">
    <text evidence="2">The sequence shown here is derived from an EMBL/GenBank/DDBJ whole genome shotgun (WGS) entry which is preliminary data.</text>
</comment>
<protein>
    <recommendedName>
        <fullName evidence="4">Peptidase A4 family protein</fullName>
    </recommendedName>
</protein>
<dbReference type="Gene3D" id="2.60.120.700">
    <property type="entry name" value="Peptidase G1"/>
    <property type="match status" value="1"/>
</dbReference>
<dbReference type="GO" id="GO:0006508">
    <property type="term" value="P:proteolysis"/>
    <property type="evidence" value="ECO:0007669"/>
    <property type="project" value="InterPro"/>
</dbReference>
<dbReference type="Proteomes" id="UP000675781">
    <property type="component" value="Unassembled WGS sequence"/>
</dbReference>
<keyword evidence="3" id="KW-1185">Reference proteome</keyword>
<feature type="signal peptide" evidence="1">
    <location>
        <begin position="1"/>
        <end position="22"/>
    </location>
</feature>
<dbReference type="RefSeq" id="WP_212533116.1">
    <property type="nucleotide sequence ID" value="NZ_JAGSOG010000314.1"/>
</dbReference>
<accession>A0A941ISM0</accession>
<feature type="chain" id="PRO_5039673502" description="Peptidase A4 family protein" evidence="1">
    <location>
        <begin position="23"/>
        <end position="269"/>
    </location>
</feature>
<sequence>MVNRTLSALGVLALAVGAPVLAGPASASAAAAGVHGRAVPGGLYKPATGTHLNAAATGATHGRTTLNYSSNWSGYAVTGSTFTTATATWVQNAASCTSGDGSTDMSPWVGLDGFSSSTVEQTGTSADCNGASVDYYAWYEMYPANYVTINKTVKAGDNFTGTVTNTSGKTYKLTLTDNTQGWTYSVSKSLSASNSSAEAVMEMAANNLTKWSGTDPFTSFTVDGQPVGSFSASPYTVYQMELENGSTICDTTSALSSNENFTETWLNAC</sequence>
<evidence type="ECO:0000313" key="2">
    <source>
        <dbReference type="EMBL" id="MBR7838664.1"/>
    </source>
</evidence>
<dbReference type="InterPro" id="IPR013320">
    <property type="entry name" value="ConA-like_dom_sf"/>
</dbReference>
<dbReference type="Pfam" id="PF01828">
    <property type="entry name" value="Peptidase_A4"/>
    <property type="match status" value="1"/>
</dbReference>
<dbReference type="AlphaFoldDB" id="A0A941ISM0"/>
<reference evidence="2" key="1">
    <citation type="submission" date="2021-04" db="EMBL/GenBank/DDBJ databases">
        <title>Genome based classification of Actinospica acidithermotolerans sp. nov., an actinobacterium isolated from an Indonesian hot spring.</title>
        <authorList>
            <person name="Kusuma A.B."/>
            <person name="Putra K.E."/>
            <person name="Nafisah S."/>
            <person name="Loh J."/>
            <person name="Nouioui I."/>
            <person name="Goodfellow M."/>
        </authorList>
    </citation>
    <scope>NUCLEOTIDE SEQUENCE</scope>
    <source>
        <strain evidence="2">CSCA 57</strain>
    </source>
</reference>
<dbReference type="InterPro" id="IPR000250">
    <property type="entry name" value="Peptidase_G1"/>
</dbReference>
<dbReference type="InterPro" id="IPR038656">
    <property type="entry name" value="Peptidase_G1_sf"/>
</dbReference>
<gene>
    <name evidence="2" type="ORF">KDL01_35680</name>
</gene>
<dbReference type="GO" id="GO:0070007">
    <property type="term" value="F:glutamic-type endopeptidase activity"/>
    <property type="evidence" value="ECO:0007669"/>
    <property type="project" value="InterPro"/>
</dbReference>
<keyword evidence="1" id="KW-0732">Signal</keyword>